<organism evidence="14 15">
    <name type="scientific">Cladophialophora yegresii CBS 114405</name>
    <dbReference type="NCBI Taxonomy" id="1182544"/>
    <lineage>
        <taxon>Eukaryota</taxon>
        <taxon>Fungi</taxon>
        <taxon>Dikarya</taxon>
        <taxon>Ascomycota</taxon>
        <taxon>Pezizomycotina</taxon>
        <taxon>Eurotiomycetes</taxon>
        <taxon>Chaetothyriomycetidae</taxon>
        <taxon>Chaetothyriales</taxon>
        <taxon>Herpotrichiellaceae</taxon>
        <taxon>Cladophialophora</taxon>
    </lineage>
</organism>
<evidence type="ECO:0000313" key="15">
    <source>
        <dbReference type="Proteomes" id="UP000019473"/>
    </source>
</evidence>
<evidence type="ECO:0000256" key="7">
    <source>
        <dbReference type="ARBA" id="ARBA00022801"/>
    </source>
</evidence>
<dbReference type="PANTHER" id="PTHR11109:SF7">
    <property type="entry name" value="GTP CYCLOHYDROLASE 1"/>
    <property type="match status" value="1"/>
</dbReference>
<evidence type="ECO:0000256" key="5">
    <source>
        <dbReference type="ARBA" id="ARBA00022533"/>
    </source>
</evidence>
<dbReference type="GO" id="GO:0003934">
    <property type="term" value="F:GTP cyclohydrolase I activity"/>
    <property type="evidence" value="ECO:0007669"/>
    <property type="project" value="UniProtKB-EC"/>
</dbReference>
<evidence type="ECO:0000256" key="8">
    <source>
        <dbReference type="ARBA" id="ARBA00022909"/>
    </source>
</evidence>
<dbReference type="FunFam" id="1.10.286.10:FF:000003">
    <property type="entry name" value="GTP cyclohydrolase 1"/>
    <property type="match status" value="1"/>
</dbReference>
<dbReference type="HOGENOM" id="CLU_049768_1_0_1"/>
<evidence type="ECO:0000256" key="12">
    <source>
        <dbReference type="SAM" id="MobiDB-lite"/>
    </source>
</evidence>
<comment type="caution">
    <text evidence="14">The sequence shown here is derived from an EMBL/GenBank/DDBJ whole genome shotgun (WGS) entry which is preliminary data.</text>
</comment>
<dbReference type="NCBIfam" id="TIGR00063">
    <property type="entry name" value="folE"/>
    <property type="match status" value="1"/>
</dbReference>
<evidence type="ECO:0000256" key="11">
    <source>
        <dbReference type="ARBA" id="ARBA00055676"/>
    </source>
</evidence>
<feature type="compositionally biased region" description="Basic and acidic residues" evidence="12">
    <location>
        <begin position="108"/>
        <end position="118"/>
    </location>
</feature>
<keyword evidence="6" id="KW-0547">Nucleotide-binding</keyword>
<dbReference type="EMBL" id="AMGW01000003">
    <property type="protein sequence ID" value="EXJ60462.1"/>
    <property type="molecule type" value="Genomic_DNA"/>
</dbReference>
<dbReference type="AlphaFoldDB" id="W9VXA4"/>
<evidence type="ECO:0000256" key="1">
    <source>
        <dbReference type="ARBA" id="ARBA00005080"/>
    </source>
</evidence>
<dbReference type="GO" id="GO:0046656">
    <property type="term" value="P:folic acid biosynthetic process"/>
    <property type="evidence" value="ECO:0007669"/>
    <property type="project" value="UniProtKB-KW"/>
</dbReference>
<evidence type="ECO:0000256" key="6">
    <source>
        <dbReference type="ARBA" id="ARBA00022741"/>
    </source>
</evidence>
<keyword evidence="5" id="KW-0021">Allosteric enzyme</keyword>
<evidence type="ECO:0000256" key="3">
    <source>
        <dbReference type="ARBA" id="ARBA00012715"/>
    </source>
</evidence>
<accession>W9VXA4</accession>
<proteinExistence type="inferred from homology"/>
<reference evidence="14 15" key="1">
    <citation type="submission" date="2013-03" db="EMBL/GenBank/DDBJ databases">
        <title>The Genome Sequence of Cladophialophora yegresii CBS 114405.</title>
        <authorList>
            <consortium name="The Broad Institute Genomics Platform"/>
            <person name="Cuomo C."/>
            <person name="de Hoog S."/>
            <person name="Gorbushina A."/>
            <person name="Walker B."/>
            <person name="Young S.K."/>
            <person name="Zeng Q."/>
            <person name="Gargeya S."/>
            <person name="Fitzgerald M."/>
            <person name="Haas B."/>
            <person name="Abouelleil A."/>
            <person name="Allen A.W."/>
            <person name="Alvarado L."/>
            <person name="Arachchi H.M."/>
            <person name="Berlin A.M."/>
            <person name="Chapman S.B."/>
            <person name="Gainer-Dewar J."/>
            <person name="Goldberg J."/>
            <person name="Griggs A."/>
            <person name="Gujja S."/>
            <person name="Hansen M."/>
            <person name="Howarth C."/>
            <person name="Imamovic A."/>
            <person name="Ireland A."/>
            <person name="Larimer J."/>
            <person name="McCowan C."/>
            <person name="Murphy C."/>
            <person name="Pearson M."/>
            <person name="Poon T.W."/>
            <person name="Priest M."/>
            <person name="Roberts A."/>
            <person name="Saif S."/>
            <person name="Shea T."/>
            <person name="Sisk P."/>
            <person name="Sykes S."/>
            <person name="Wortman J."/>
            <person name="Nusbaum C."/>
            <person name="Birren B."/>
        </authorList>
    </citation>
    <scope>NUCLEOTIDE SEQUENCE [LARGE SCALE GENOMIC DNA]</scope>
    <source>
        <strain evidence="14 15">CBS 114405</strain>
    </source>
</reference>
<dbReference type="InterPro" id="IPR020602">
    <property type="entry name" value="GTP_CycHdrlase_I_dom"/>
</dbReference>
<dbReference type="FunFam" id="3.30.1130.10:FF:000012">
    <property type="entry name" value="GTP cyclohydrolase 1"/>
    <property type="match status" value="1"/>
</dbReference>
<dbReference type="EC" id="3.5.4.16" evidence="3"/>
<dbReference type="NCBIfam" id="NF006826">
    <property type="entry name" value="PRK09347.1-3"/>
    <property type="match status" value="1"/>
</dbReference>
<dbReference type="PROSITE" id="PS00860">
    <property type="entry name" value="GTP_CYCLOHYDROL_1_2"/>
    <property type="match status" value="1"/>
</dbReference>
<feature type="region of interest" description="Disordered" evidence="12">
    <location>
        <begin position="1"/>
        <end position="155"/>
    </location>
</feature>
<keyword evidence="7 14" id="KW-0378">Hydrolase</keyword>
<dbReference type="InterPro" id="IPR018234">
    <property type="entry name" value="GTP_CycHdrlase_I_CS"/>
</dbReference>
<dbReference type="VEuPathDB" id="FungiDB:A1O7_04615"/>
<sequence>MDQTSSSPKPPSPDGSDVASPALAPPPPPLKPKPRSAVPSYLLNGSSPLKSSQPTKTRAQERENLHTSIQSTYGRRKTVDLTAEAQTTQQGTMPAGTSWLGLENMTKQQDREQQDSKRPSQSHTPARDERDEAPPTPPASTLSRPASPYTQNPAIDFDGLSWPCIGTRQRLEQSPEEAQVRLDKLADAVRTIFECIGEDPDREGLRDTPQRYAKALMYFTKGYEENVRDLVNGAVFHEDHDELVIVKDIEVFSLCEHHMVPFIGKMHIGYIPNRRVLGLSKLARLAEMFSRRLQVQERLTKQVALAIAEVLKPQGVAVVMESSHLCMVMRGVQKTSSSTTTSCMLGAMRSSAKTREEFLSLLNRGK</sequence>
<dbReference type="Proteomes" id="UP000019473">
    <property type="component" value="Unassembled WGS sequence"/>
</dbReference>
<dbReference type="GO" id="GO:0005737">
    <property type="term" value="C:cytoplasm"/>
    <property type="evidence" value="ECO:0007669"/>
    <property type="project" value="TreeGrafter"/>
</dbReference>
<dbReference type="STRING" id="1182544.W9VXA4"/>
<dbReference type="UniPathway" id="UPA00848">
    <property type="reaction ID" value="UER00151"/>
</dbReference>
<dbReference type="Pfam" id="PF01227">
    <property type="entry name" value="GTP_cyclohydroI"/>
    <property type="match status" value="1"/>
</dbReference>
<dbReference type="OrthoDB" id="4966at2759"/>
<dbReference type="RefSeq" id="XP_007756815.1">
    <property type="nucleotide sequence ID" value="XM_007758625.1"/>
</dbReference>
<dbReference type="GO" id="GO:0006729">
    <property type="term" value="P:tetrahydrobiopterin biosynthetic process"/>
    <property type="evidence" value="ECO:0007669"/>
    <property type="project" value="TreeGrafter"/>
</dbReference>
<keyword evidence="8" id="KW-0289">Folate biosynthesis</keyword>
<evidence type="ECO:0000256" key="9">
    <source>
        <dbReference type="ARBA" id="ARBA00023134"/>
    </source>
</evidence>
<dbReference type="InterPro" id="IPR001474">
    <property type="entry name" value="GTP_CycHdrlase_I"/>
</dbReference>
<dbReference type="Gene3D" id="1.10.286.10">
    <property type="match status" value="1"/>
</dbReference>
<evidence type="ECO:0000313" key="14">
    <source>
        <dbReference type="EMBL" id="EXJ60462.1"/>
    </source>
</evidence>
<dbReference type="GO" id="GO:0008270">
    <property type="term" value="F:zinc ion binding"/>
    <property type="evidence" value="ECO:0007669"/>
    <property type="project" value="TreeGrafter"/>
</dbReference>
<feature type="domain" description="GTP cyclohydrolase I" evidence="13">
    <location>
        <begin position="186"/>
        <end position="362"/>
    </location>
</feature>
<feature type="compositionally biased region" description="Polar residues" evidence="12">
    <location>
        <begin position="43"/>
        <end position="57"/>
    </location>
</feature>
<dbReference type="eggNOG" id="KOG2698">
    <property type="taxonomic scope" value="Eukaryota"/>
</dbReference>
<evidence type="ECO:0000256" key="10">
    <source>
        <dbReference type="ARBA" id="ARBA00030854"/>
    </source>
</evidence>
<dbReference type="SUPFAM" id="SSF55620">
    <property type="entry name" value="Tetrahydrobiopterin biosynthesis enzymes-like"/>
    <property type="match status" value="1"/>
</dbReference>
<keyword evidence="15" id="KW-1185">Reference proteome</keyword>
<dbReference type="PANTHER" id="PTHR11109">
    <property type="entry name" value="GTP CYCLOHYDROLASE I"/>
    <property type="match status" value="1"/>
</dbReference>
<dbReference type="CDD" id="cd00642">
    <property type="entry name" value="GTP_cyclohydro1"/>
    <property type="match status" value="1"/>
</dbReference>
<comment type="similarity">
    <text evidence="2">Belongs to the GTP cyclohydrolase I family.</text>
</comment>
<dbReference type="Gene3D" id="3.30.1130.10">
    <property type="match status" value="1"/>
</dbReference>
<dbReference type="GO" id="GO:0046654">
    <property type="term" value="P:tetrahydrofolate biosynthetic process"/>
    <property type="evidence" value="ECO:0007669"/>
    <property type="project" value="InterPro"/>
</dbReference>
<keyword evidence="9" id="KW-0342">GTP-binding</keyword>
<dbReference type="GeneID" id="19179200"/>
<gene>
    <name evidence="14" type="ORF">A1O7_04615</name>
</gene>
<evidence type="ECO:0000256" key="2">
    <source>
        <dbReference type="ARBA" id="ARBA00008085"/>
    </source>
</evidence>
<dbReference type="NCBIfam" id="NF006825">
    <property type="entry name" value="PRK09347.1-2"/>
    <property type="match status" value="1"/>
</dbReference>
<feature type="compositionally biased region" description="Polar residues" evidence="12">
    <location>
        <begin position="139"/>
        <end position="153"/>
    </location>
</feature>
<dbReference type="InterPro" id="IPR043134">
    <property type="entry name" value="GTP-CH-I_N"/>
</dbReference>
<evidence type="ECO:0000259" key="13">
    <source>
        <dbReference type="Pfam" id="PF01227"/>
    </source>
</evidence>
<protein>
    <recommendedName>
        <fullName evidence="4">GTP cyclohydrolase 1</fullName>
        <ecNumber evidence="3">3.5.4.16</ecNumber>
    </recommendedName>
    <alternativeName>
        <fullName evidence="10">GTP cyclohydrolase I</fullName>
    </alternativeName>
</protein>
<dbReference type="InterPro" id="IPR043133">
    <property type="entry name" value="GTP-CH-I_C/QueF"/>
</dbReference>
<comment type="function">
    <text evidence="11">GTP cyclohydrolase 1 is the first enzyme in the biosynthetic pathway leading to folic acid.</text>
</comment>
<name>W9VXA4_9EURO</name>
<evidence type="ECO:0000256" key="4">
    <source>
        <dbReference type="ARBA" id="ARBA00017272"/>
    </source>
</evidence>
<comment type="pathway">
    <text evidence="1">Cofactor biosynthesis; 7,8-dihydroneopterin triphosphate biosynthesis; 7,8-dihydroneopterin triphosphate from GTP: step 1/1.</text>
</comment>
<dbReference type="PROSITE" id="PS00859">
    <property type="entry name" value="GTP_CYCLOHYDROL_1_1"/>
    <property type="match status" value="1"/>
</dbReference>
<dbReference type="HAMAP" id="MF_00223">
    <property type="entry name" value="FolE"/>
    <property type="match status" value="1"/>
</dbReference>
<dbReference type="GO" id="GO:0005525">
    <property type="term" value="F:GTP binding"/>
    <property type="evidence" value="ECO:0007669"/>
    <property type="project" value="UniProtKB-KW"/>
</dbReference>